<gene>
    <name evidence="2" type="ORF">UV8b_05122</name>
</gene>
<feature type="compositionally biased region" description="Low complexity" evidence="1">
    <location>
        <begin position="80"/>
        <end position="107"/>
    </location>
</feature>
<reference evidence="2" key="1">
    <citation type="submission" date="2020-03" db="EMBL/GenBank/DDBJ databases">
        <title>A mixture of massive structural variations and highly conserved coding sequences in Ustilaginoidea virens genome.</title>
        <authorList>
            <person name="Zhang K."/>
            <person name="Zhao Z."/>
            <person name="Zhang Z."/>
            <person name="Li Y."/>
            <person name="Hsiang T."/>
            <person name="Sun W."/>
        </authorList>
    </citation>
    <scope>NUCLEOTIDE SEQUENCE</scope>
    <source>
        <strain evidence="2">UV-8b</strain>
    </source>
</reference>
<feature type="region of interest" description="Disordered" evidence="1">
    <location>
        <begin position="58"/>
        <end position="119"/>
    </location>
</feature>
<feature type="compositionally biased region" description="Basic and acidic residues" evidence="1">
    <location>
        <begin position="109"/>
        <end position="119"/>
    </location>
</feature>
<dbReference type="AlphaFoldDB" id="A0A8E5MIC4"/>
<dbReference type="KEGG" id="uvi:66065900"/>
<evidence type="ECO:0000313" key="3">
    <source>
        <dbReference type="Proteomes" id="UP000027002"/>
    </source>
</evidence>
<feature type="compositionally biased region" description="Basic and acidic residues" evidence="1">
    <location>
        <begin position="66"/>
        <end position="79"/>
    </location>
</feature>
<keyword evidence="3" id="KW-1185">Reference proteome</keyword>
<name>A0A8E5MIC4_USTVR</name>
<organism evidence="2 3">
    <name type="scientific">Ustilaginoidea virens</name>
    <name type="common">Rice false smut fungus</name>
    <name type="synonym">Villosiclava virens</name>
    <dbReference type="NCBI Taxonomy" id="1159556"/>
    <lineage>
        <taxon>Eukaryota</taxon>
        <taxon>Fungi</taxon>
        <taxon>Dikarya</taxon>
        <taxon>Ascomycota</taxon>
        <taxon>Pezizomycotina</taxon>
        <taxon>Sordariomycetes</taxon>
        <taxon>Hypocreomycetidae</taxon>
        <taxon>Hypocreales</taxon>
        <taxon>Clavicipitaceae</taxon>
        <taxon>Ustilaginoidea</taxon>
    </lineage>
</organism>
<dbReference type="GeneID" id="66065900"/>
<dbReference type="Proteomes" id="UP000027002">
    <property type="component" value="Chromosome 4"/>
</dbReference>
<proteinExistence type="predicted"/>
<evidence type="ECO:0000313" key="2">
    <source>
        <dbReference type="EMBL" id="QUC20881.1"/>
    </source>
</evidence>
<dbReference type="RefSeq" id="XP_042998554.1">
    <property type="nucleotide sequence ID" value="XM_043142620.1"/>
</dbReference>
<dbReference type="EMBL" id="CP072756">
    <property type="protein sequence ID" value="QUC20881.1"/>
    <property type="molecule type" value="Genomic_DNA"/>
</dbReference>
<accession>A0A8E5MIC4</accession>
<sequence length="119" mass="13109">MQARLTAGAAWASRQCQEMAYVEAIGTPTQLNPWAGRAAIQSAATTSVDRKTHLANSAYGVRLRGRNKEGEHEGQESHESQINQAINQNSPQNQNQNQNKNNISNQNRPIKEQESPGTK</sequence>
<evidence type="ECO:0000256" key="1">
    <source>
        <dbReference type="SAM" id="MobiDB-lite"/>
    </source>
</evidence>
<protein>
    <submittedName>
        <fullName evidence="2">Uncharacterized protein</fullName>
    </submittedName>
</protein>